<keyword evidence="1 11" id="KW-0004">4Fe-4S</keyword>
<gene>
    <name evidence="11" type="primary">dinG</name>
    <name evidence="13" type="ORF">DFR43_102280</name>
</gene>
<keyword evidence="9 11" id="KW-0238">DNA-binding</keyword>
<dbReference type="EC" id="5.6.2.3" evidence="11"/>
<evidence type="ECO:0000256" key="5">
    <source>
        <dbReference type="ARBA" id="ARBA00022806"/>
    </source>
</evidence>
<dbReference type="EMBL" id="SNYL01000002">
    <property type="protein sequence ID" value="TDQ44931.1"/>
    <property type="molecule type" value="Genomic_DNA"/>
</dbReference>
<dbReference type="InterPro" id="IPR010614">
    <property type="entry name" value="RAD3-like_helicase_DEAD"/>
</dbReference>
<dbReference type="Gene3D" id="3.40.50.300">
    <property type="entry name" value="P-loop containing nucleotide triphosphate hydrolases"/>
    <property type="match status" value="2"/>
</dbReference>
<reference evidence="13 14" key="1">
    <citation type="submission" date="2019-03" db="EMBL/GenBank/DDBJ databases">
        <title>Genomic Encyclopedia of Type Strains, Phase IV (KMG-IV): sequencing the most valuable type-strain genomes for metagenomic binning, comparative biology and taxonomic classification.</title>
        <authorList>
            <person name="Goeker M."/>
        </authorList>
    </citation>
    <scope>NUCLEOTIDE SEQUENCE [LARGE SCALE GENOMIC DNA]</scope>
    <source>
        <strain evidence="13 14">DSM 19605</strain>
    </source>
</reference>
<dbReference type="SUPFAM" id="SSF52540">
    <property type="entry name" value="P-loop containing nucleoside triphosphate hydrolases"/>
    <property type="match status" value="1"/>
</dbReference>
<evidence type="ECO:0000256" key="8">
    <source>
        <dbReference type="ARBA" id="ARBA00023014"/>
    </source>
</evidence>
<comment type="caution">
    <text evidence="13">The sequence shown here is derived from an EMBL/GenBank/DDBJ whole genome shotgun (WGS) entry which is preliminary data.</text>
</comment>
<evidence type="ECO:0000256" key="3">
    <source>
        <dbReference type="ARBA" id="ARBA00022741"/>
    </source>
</evidence>
<evidence type="ECO:0000259" key="12">
    <source>
        <dbReference type="PROSITE" id="PS51193"/>
    </source>
</evidence>
<keyword evidence="10 11" id="KW-0413">Isomerase</keyword>
<dbReference type="OrthoDB" id="9805194at2"/>
<dbReference type="InterPro" id="IPR014013">
    <property type="entry name" value="Helic_SF1/SF2_ATP-bd_DinG/Rad3"/>
</dbReference>
<name>A0A4R6UDZ4_9BURK</name>
<evidence type="ECO:0000256" key="10">
    <source>
        <dbReference type="ARBA" id="ARBA00023235"/>
    </source>
</evidence>
<keyword evidence="6 11" id="KW-0067">ATP-binding</keyword>
<dbReference type="PANTHER" id="PTHR11472">
    <property type="entry name" value="DNA REPAIR DEAD HELICASE RAD3/XP-D SUBFAMILY MEMBER"/>
    <property type="match status" value="1"/>
</dbReference>
<dbReference type="PROSITE" id="PS51193">
    <property type="entry name" value="HELICASE_ATP_BIND_2"/>
    <property type="match status" value="1"/>
</dbReference>
<organism evidence="13 14">
    <name type="scientific">Tepidicella xavieri</name>
    <dbReference type="NCBI Taxonomy" id="360241"/>
    <lineage>
        <taxon>Bacteria</taxon>
        <taxon>Pseudomonadati</taxon>
        <taxon>Pseudomonadota</taxon>
        <taxon>Betaproteobacteria</taxon>
        <taxon>Burkholderiales</taxon>
        <taxon>Tepidicella</taxon>
    </lineage>
</organism>
<accession>A0A4R6UDZ4</accession>
<dbReference type="Proteomes" id="UP000295510">
    <property type="component" value="Unassembled WGS sequence"/>
</dbReference>
<feature type="domain" description="Helicase ATP-binding" evidence="12">
    <location>
        <begin position="16"/>
        <end position="336"/>
    </location>
</feature>
<dbReference type="GO" id="GO:0009432">
    <property type="term" value="P:SOS response"/>
    <property type="evidence" value="ECO:0007669"/>
    <property type="project" value="TreeGrafter"/>
</dbReference>
<feature type="binding site" evidence="11">
    <location>
        <position position="236"/>
    </location>
    <ligand>
        <name>[4Fe-4S] cluster</name>
        <dbReference type="ChEBI" id="CHEBI:49883"/>
    </ligand>
</feature>
<evidence type="ECO:0000256" key="1">
    <source>
        <dbReference type="ARBA" id="ARBA00022485"/>
    </source>
</evidence>
<keyword evidence="14" id="KW-1185">Reference proteome</keyword>
<comment type="function">
    <text evidence="11">DNA-dependent ATPase and 5'-3' DNA helicase. Unwinds D-loops, R-loops, forked DNA and G-quadruplex DNA.</text>
</comment>
<dbReference type="GO" id="GO:0005524">
    <property type="term" value="F:ATP binding"/>
    <property type="evidence" value="ECO:0007669"/>
    <property type="project" value="UniProtKB-UniRule"/>
</dbReference>
<dbReference type="NCBIfam" id="NF008729">
    <property type="entry name" value="PRK11747.1"/>
    <property type="match status" value="1"/>
</dbReference>
<proteinExistence type="inferred from homology"/>
<keyword evidence="4 11" id="KW-0378">Hydrolase</keyword>
<evidence type="ECO:0000256" key="2">
    <source>
        <dbReference type="ARBA" id="ARBA00022723"/>
    </source>
</evidence>
<dbReference type="Pfam" id="PF06733">
    <property type="entry name" value="DEAD_2"/>
    <property type="match status" value="1"/>
</dbReference>
<feature type="binding site" evidence="11">
    <location>
        <position position="139"/>
    </location>
    <ligand>
        <name>[4Fe-4S] cluster</name>
        <dbReference type="ChEBI" id="CHEBI:49883"/>
    </ligand>
</feature>
<dbReference type="RefSeq" id="WP_133595838.1">
    <property type="nucleotide sequence ID" value="NZ_SNYL01000002.1"/>
</dbReference>
<dbReference type="InterPro" id="IPR014001">
    <property type="entry name" value="Helicase_ATP-bd"/>
</dbReference>
<comment type="catalytic activity">
    <reaction evidence="11">
        <text>ATP + H2O = ADP + phosphate + H(+)</text>
        <dbReference type="Rhea" id="RHEA:13065"/>
        <dbReference type="ChEBI" id="CHEBI:15377"/>
        <dbReference type="ChEBI" id="CHEBI:15378"/>
        <dbReference type="ChEBI" id="CHEBI:30616"/>
        <dbReference type="ChEBI" id="CHEBI:43474"/>
        <dbReference type="ChEBI" id="CHEBI:456216"/>
        <dbReference type="EC" id="5.6.2.3"/>
    </reaction>
</comment>
<evidence type="ECO:0000313" key="14">
    <source>
        <dbReference type="Proteomes" id="UP000295510"/>
    </source>
</evidence>
<dbReference type="AlphaFoldDB" id="A0A4R6UDZ4"/>
<keyword evidence="7 11" id="KW-0408">Iron</keyword>
<dbReference type="HAMAP" id="MF_02205">
    <property type="entry name" value="DinG_proteobact"/>
    <property type="match status" value="1"/>
</dbReference>
<evidence type="ECO:0000256" key="4">
    <source>
        <dbReference type="ARBA" id="ARBA00022801"/>
    </source>
</evidence>
<dbReference type="GO" id="GO:0033677">
    <property type="term" value="F:DNA/RNA helicase activity"/>
    <property type="evidence" value="ECO:0007669"/>
    <property type="project" value="TreeGrafter"/>
</dbReference>
<dbReference type="GO" id="GO:0043139">
    <property type="term" value="F:5'-3' DNA helicase activity"/>
    <property type="evidence" value="ECO:0007669"/>
    <property type="project" value="UniProtKB-UniRule"/>
</dbReference>
<feature type="binding site" evidence="11">
    <location>
        <position position="225"/>
    </location>
    <ligand>
        <name>[4Fe-4S] cluster</name>
        <dbReference type="ChEBI" id="CHEBI:49883"/>
    </ligand>
</feature>
<keyword evidence="3 11" id="KW-0547">Nucleotide-binding</keyword>
<comment type="cofactor">
    <cofactor evidence="11">
        <name>[4Fe-4S] cluster</name>
        <dbReference type="ChEBI" id="CHEBI:49883"/>
    </cofactor>
    <text evidence="11">Binds 1 [4Fe-4S] cluster.</text>
</comment>
<dbReference type="GO" id="GO:0016887">
    <property type="term" value="F:ATP hydrolysis activity"/>
    <property type="evidence" value="ECO:0007669"/>
    <property type="project" value="RHEA"/>
</dbReference>
<sequence>MNKTDWARQALAVFDQVVATGVGLRPREGQRLMAEQVACTLAAADLGSAPAELQEEGAGAPTPERAIAVVQAGTGVGKSLAYGVPAIAIALARNTRVVISTATVALQEQLVHKDLPALAALMPQPFRFALAKGRGRYVCKLKLERLLHPVDPEHDAEDDLHAEDDLFAGLADGPRGPQARGQQQAVYAAMGADLASGRWDGDRDTLPVPPEPELWQRVAADVSSCSARHCPAYGECSYFQQRKALVGAQVIVVNHDLLLSTLGSRTLPELDNCLLVIDEAHHLPATALEQFASHMDLSRLGWLDRLTSRALKVGGQLGVEEVADIPKHAALLRQAMQDLARLVMHQYGEALRQPLRQGGWAARPGEEASRARVSGGRLPESMGPVLAQLAHSTQVYVDALRAISKALRAEMRDQPQDARRLATQYAQLGSLAPRLEAVHATTRWLLHSPEEGGAPVAKWFTWRGAGEHGVLHAHASPTLPGGTLRHHLWSSVRAAVLTSATLTSCGRFDFLLREIGLADDPDVTTLEVPSPFDFRRQGRLVLAATRADPKQAAAFTQEMVQALMRDLRGVRHGALVLFTSREQMRQATEALPEDLRARVLVQNEWPRQRLLQQHAQRVAAGQPSIIFGMQSFGEGLDLPGRLCEDLFITKLPFMPPDDPVGEARAEWLREAGRDPFMELVVPATAIRLAQWVGRAIRTEEDEAHVVCYDRRLTQTSYGQRLLAGLPPFERVHVSAAAECA</sequence>
<comment type="similarity">
    <text evidence="11">Belongs to the helicase family. DinG subfamily. Type 1 sub-subfamily.</text>
</comment>
<evidence type="ECO:0000256" key="11">
    <source>
        <dbReference type="HAMAP-Rule" id="MF_02205"/>
    </source>
</evidence>
<evidence type="ECO:0000256" key="7">
    <source>
        <dbReference type="ARBA" id="ARBA00023004"/>
    </source>
</evidence>
<keyword evidence="8 11" id="KW-0411">Iron-sulfur</keyword>
<dbReference type="GO" id="GO:0046872">
    <property type="term" value="F:metal ion binding"/>
    <property type="evidence" value="ECO:0007669"/>
    <property type="project" value="UniProtKB-KW"/>
</dbReference>
<evidence type="ECO:0000256" key="9">
    <source>
        <dbReference type="ARBA" id="ARBA00023125"/>
    </source>
</evidence>
<dbReference type="GO" id="GO:0003677">
    <property type="term" value="F:DNA binding"/>
    <property type="evidence" value="ECO:0007669"/>
    <property type="project" value="UniProtKB-UniRule"/>
</dbReference>
<dbReference type="SMART" id="SM00491">
    <property type="entry name" value="HELICc2"/>
    <property type="match status" value="1"/>
</dbReference>
<dbReference type="GO" id="GO:0051539">
    <property type="term" value="F:4 iron, 4 sulfur cluster binding"/>
    <property type="evidence" value="ECO:0007669"/>
    <property type="project" value="UniProtKB-UniRule"/>
</dbReference>
<dbReference type="PANTHER" id="PTHR11472:SF59">
    <property type="entry name" value="ATP-DEPENDENT DNA HELICASE DING"/>
    <property type="match status" value="1"/>
</dbReference>
<evidence type="ECO:0000313" key="13">
    <source>
        <dbReference type="EMBL" id="TDQ44931.1"/>
    </source>
</evidence>
<evidence type="ECO:0000256" key="6">
    <source>
        <dbReference type="ARBA" id="ARBA00022840"/>
    </source>
</evidence>
<keyword evidence="5 11" id="KW-0347">Helicase</keyword>
<dbReference type="InterPro" id="IPR039000">
    <property type="entry name" value="DinG_proteobact"/>
</dbReference>
<protein>
    <recommendedName>
        <fullName evidence="11">ATP-dependent DNA helicase DinG</fullName>
        <ecNumber evidence="11">5.6.2.3</ecNumber>
    </recommendedName>
    <alternativeName>
        <fullName evidence="11">DNA 5'-3' helicase DinG</fullName>
    </alternativeName>
</protein>
<dbReference type="InterPro" id="IPR045028">
    <property type="entry name" value="DinG/Rad3-like"/>
</dbReference>
<dbReference type="InterPro" id="IPR027417">
    <property type="entry name" value="P-loop_NTPase"/>
</dbReference>
<dbReference type="SMART" id="SM00487">
    <property type="entry name" value="DEXDc"/>
    <property type="match status" value="1"/>
</dbReference>
<dbReference type="GO" id="GO:0006281">
    <property type="term" value="P:DNA repair"/>
    <property type="evidence" value="ECO:0007669"/>
    <property type="project" value="TreeGrafter"/>
</dbReference>
<dbReference type="Pfam" id="PF13307">
    <property type="entry name" value="Helicase_C_2"/>
    <property type="match status" value="1"/>
</dbReference>
<dbReference type="InterPro" id="IPR006555">
    <property type="entry name" value="ATP-dep_Helicase_C"/>
</dbReference>
<keyword evidence="2 11" id="KW-0479">Metal-binding</keyword>
<feature type="binding site" evidence="11">
    <location>
        <position position="230"/>
    </location>
    <ligand>
        <name>[4Fe-4S] cluster</name>
        <dbReference type="ChEBI" id="CHEBI:49883"/>
    </ligand>
</feature>